<keyword evidence="3" id="KW-1185">Reference proteome</keyword>
<feature type="non-terminal residue" evidence="2">
    <location>
        <position position="417"/>
    </location>
</feature>
<proteinExistence type="predicted"/>
<evidence type="ECO:0000313" key="3">
    <source>
        <dbReference type="Proteomes" id="UP001057375"/>
    </source>
</evidence>
<reference evidence="2" key="1">
    <citation type="submission" date="2022-03" db="EMBL/GenBank/DDBJ databases">
        <title>Draft genome sequence of Aduncisulcus paluster, a free-living microaerophilic Fornicata.</title>
        <authorList>
            <person name="Yuyama I."/>
            <person name="Kume K."/>
            <person name="Tamura T."/>
            <person name="Inagaki Y."/>
            <person name="Hashimoto T."/>
        </authorList>
    </citation>
    <scope>NUCLEOTIDE SEQUENCE</scope>
    <source>
        <strain evidence="2">NY0171</strain>
    </source>
</reference>
<dbReference type="EMBL" id="BQXS01011723">
    <property type="protein sequence ID" value="GKT16033.1"/>
    <property type="molecule type" value="Genomic_DNA"/>
</dbReference>
<evidence type="ECO:0000313" key="2">
    <source>
        <dbReference type="EMBL" id="GKT16033.1"/>
    </source>
</evidence>
<dbReference type="Proteomes" id="UP001057375">
    <property type="component" value="Unassembled WGS sequence"/>
</dbReference>
<evidence type="ECO:0000256" key="1">
    <source>
        <dbReference type="SAM" id="MobiDB-lite"/>
    </source>
</evidence>
<organism evidence="2 3">
    <name type="scientific">Aduncisulcus paluster</name>
    <dbReference type="NCBI Taxonomy" id="2918883"/>
    <lineage>
        <taxon>Eukaryota</taxon>
        <taxon>Metamonada</taxon>
        <taxon>Carpediemonas-like organisms</taxon>
        <taxon>Aduncisulcus</taxon>
    </lineage>
</organism>
<feature type="compositionally biased region" description="Basic and acidic residues" evidence="1">
    <location>
        <begin position="369"/>
        <end position="386"/>
    </location>
</feature>
<protein>
    <submittedName>
        <fullName evidence="2">Uncharacterized protein</fullName>
    </submittedName>
</protein>
<feature type="compositionally biased region" description="Basic residues" evidence="1">
    <location>
        <begin position="335"/>
        <end position="346"/>
    </location>
</feature>
<accession>A0ABQ5JX18</accession>
<sequence length="417" mass="48166">MPKYYDPPVAKLYVIGEVRKKHEQALKLQKRAKKRLDEIKKQEDKRIKSVKKVFGPVMPVSELSHLPRSFQSAKALIDGERALAKQQRNLTQMGCTNIEIGRLCSMAERQFELGSKDVFNQKRLMMMVEKKKFKSKLKKKKREKARFSSLLWSDRVAADLAVESGLKHKKNPHGEDDDILDILLAEDEQGTDGKKVFEKIFSRDWKTGDYRWENGDSYSILSSIGQESGLSVSLKHSNYVKRMSRPLIPSAQTQPPSHYSASHKYLLNLGDERDILIQAKERGVGKTKNEVSELFRKYGVHIQELAGKDDDEGKNDNERALIQAKERSLYFSKDMRKRRERKKKRERRMEMSLIAEEEEKEKEEKKKKREEEERRGGGGGKGKDHLLQSSSSSSSAFVIGQFKSLRTKSKHRNPKLD</sequence>
<feature type="region of interest" description="Disordered" evidence="1">
    <location>
        <begin position="333"/>
        <end position="398"/>
    </location>
</feature>
<gene>
    <name evidence="2" type="ORF">ADUPG1_010839</name>
</gene>
<comment type="caution">
    <text evidence="2">The sequence shown here is derived from an EMBL/GenBank/DDBJ whole genome shotgun (WGS) entry which is preliminary data.</text>
</comment>
<name>A0ABQ5JX18_9EUKA</name>